<dbReference type="EMBL" id="LR134406">
    <property type="protein sequence ID" value="VEH71082.1"/>
    <property type="molecule type" value="Genomic_DNA"/>
</dbReference>
<dbReference type="InterPro" id="IPR036597">
    <property type="entry name" value="Fido-like_dom_sf"/>
</dbReference>
<organism evidence="1 2">
    <name type="scientific">Arachnia propionica</name>
    <dbReference type="NCBI Taxonomy" id="1750"/>
    <lineage>
        <taxon>Bacteria</taxon>
        <taxon>Bacillati</taxon>
        <taxon>Actinomycetota</taxon>
        <taxon>Actinomycetes</taxon>
        <taxon>Propionibacteriales</taxon>
        <taxon>Propionibacteriaceae</taxon>
        <taxon>Arachnia</taxon>
    </lineage>
</organism>
<evidence type="ECO:0000313" key="2">
    <source>
        <dbReference type="Proteomes" id="UP000273044"/>
    </source>
</evidence>
<sequence>MVYEPPLNRTSEIDGLCMEIAELVGALGPASTLGTNPVLHRELRITTIHSSLMIEGNTLSREAVTAILDGKRVLGPADQILEVTNARRAYQLMDDLDPLSPDDLLRVHGVMMRGLIGDAGPT</sequence>
<dbReference type="AlphaFoldDB" id="A0A448N141"/>
<dbReference type="Proteomes" id="UP000273044">
    <property type="component" value="Chromosome"/>
</dbReference>
<accession>A0A448N141</accession>
<keyword evidence="2" id="KW-1185">Reference proteome</keyword>
<evidence type="ECO:0000313" key="1">
    <source>
        <dbReference type="EMBL" id="VEH71082.1"/>
    </source>
</evidence>
<proteinExistence type="predicted"/>
<protein>
    <submittedName>
        <fullName evidence="1">Uncharacterized protein</fullName>
    </submittedName>
</protein>
<gene>
    <name evidence="1" type="ORF">NCTC12967_02392</name>
</gene>
<reference evidence="1 2" key="1">
    <citation type="submission" date="2018-12" db="EMBL/GenBank/DDBJ databases">
        <authorList>
            <consortium name="Pathogen Informatics"/>
        </authorList>
    </citation>
    <scope>NUCLEOTIDE SEQUENCE [LARGE SCALE GENOMIC DNA]</scope>
    <source>
        <strain evidence="1 2">NCTC12967</strain>
    </source>
</reference>
<dbReference type="Gene3D" id="1.10.3290.10">
    <property type="entry name" value="Fido-like domain"/>
    <property type="match status" value="1"/>
</dbReference>
<dbReference type="GeneID" id="64407832"/>
<dbReference type="RefSeq" id="WP_061787981.1">
    <property type="nucleotide sequence ID" value="NZ_CAURRE010000074.1"/>
</dbReference>
<name>A0A448N141_9ACTN</name>